<keyword evidence="3" id="KW-1185">Reference proteome</keyword>
<evidence type="ECO:0000313" key="3">
    <source>
        <dbReference type="Proteomes" id="UP001501410"/>
    </source>
</evidence>
<dbReference type="EMBL" id="BAABEZ010000022">
    <property type="protein sequence ID" value="GAA4455563.1"/>
    <property type="molecule type" value="Genomic_DNA"/>
</dbReference>
<sequence>MFSFFKKDKSLLPSADCAVVVSAVKEAERLTTGEIRVYIESHCPMVNPIDRCEQLFVQLNMHETKEQNGVLIYLALRDRQFAIAGDRGINELVGGNAYWQQAAESLKGFLKKGAIAEGIASCVRSVGNSLATHFPYKGGDNINELPDEIVFGK</sequence>
<protein>
    <submittedName>
        <fullName evidence="2">TPM domain-containing protein</fullName>
    </submittedName>
</protein>
<dbReference type="PANTHER" id="PTHR30373:SF8">
    <property type="entry name" value="BLL7265 PROTEIN"/>
    <property type="match status" value="1"/>
</dbReference>
<gene>
    <name evidence="2" type="ORF">GCM10023092_19430</name>
</gene>
<proteinExistence type="predicted"/>
<reference evidence="3" key="1">
    <citation type="journal article" date="2019" name="Int. J. Syst. Evol. Microbiol.">
        <title>The Global Catalogue of Microorganisms (GCM) 10K type strain sequencing project: providing services to taxonomists for standard genome sequencing and annotation.</title>
        <authorList>
            <consortium name="The Broad Institute Genomics Platform"/>
            <consortium name="The Broad Institute Genome Sequencing Center for Infectious Disease"/>
            <person name="Wu L."/>
            <person name="Ma J."/>
        </authorList>
    </citation>
    <scope>NUCLEOTIDE SEQUENCE [LARGE SCALE GENOMIC DNA]</scope>
    <source>
        <strain evidence="3">JCM 31921</strain>
    </source>
</reference>
<dbReference type="Pfam" id="PF04536">
    <property type="entry name" value="TPM_phosphatase"/>
    <property type="match status" value="1"/>
</dbReference>
<dbReference type="RefSeq" id="WP_344826091.1">
    <property type="nucleotide sequence ID" value="NZ_BAABEZ010000022.1"/>
</dbReference>
<dbReference type="Gene3D" id="3.10.310.50">
    <property type="match status" value="1"/>
</dbReference>
<dbReference type="Proteomes" id="UP001501410">
    <property type="component" value="Unassembled WGS sequence"/>
</dbReference>
<name>A0ABP8MV84_9BACT</name>
<organism evidence="2 3">
    <name type="scientific">Rurimicrobium arvi</name>
    <dbReference type="NCBI Taxonomy" id="2049916"/>
    <lineage>
        <taxon>Bacteria</taxon>
        <taxon>Pseudomonadati</taxon>
        <taxon>Bacteroidota</taxon>
        <taxon>Chitinophagia</taxon>
        <taxon>Chitinophagales</taxon>
        <taxon>Chitinophagaceae</taxon>
        <taxon>Rurimicrobium</taxon>
    </lineage>
</organism>
<dbReference type="InterPro" id="IPR007621">
    <property type="entry name" value="TPM_dom"/>
</dbReference>
<evidence type="ECO:0000313" key="2">
    <source>
        <dbReference type="EMBL" id="GAA4455563.1"/>
    </source>
</evidence>
<dbReference type="PANTHER" id="PTHR30373">
    <property type="entry name" value="UPF0603 PROTEIN YGCG"/>
    <property type="match status" value="1"/>
</dbReference>
<evidence type="ECO:0000259" key="1">
    <source>
        <dbReference type="Pfam" id="PF04536"/>
    </source>
</evidence>
<comment type="caution">
    <text evidence="2">The sequence shown here is derived from an EMBL/GenBank/DDBJ whole genome shotgun (WGS) entry which is preliminary data.</text>
</comment>
<accession>A0ABP8MV84</accession>
<feature type="domain" description="TPM" evidence="1">
    <location>
        <begin position="9"/>
        <end position="127"/>
    </location>
</feature>